<proteinExistence type="predicted"/>
<dbReference type="EMBL" id="CP107551">
    <property type="protein sequence ID" value="UYP20167.1"/>
    <property type="molecule type" value="Genomic_DNA"/>
</dbReference>
<keyword evidence="2" id="KW-1185">Reference proteome</keyword>
<dbReference type="Proteomes" id="UP001156484">
    <property type="component" value="Chromosome"/>
</dbReference>
<evidence type="ECO:0000313" key="1">
    <source>
        <dbReference type="EMBL" id="UYP20167.1"/>
    </source>
</evidence>
<accession>A0ACD4DJH6</accession>
<protein>
    <submittedName>
        <fullName evidence="1">Uncharacterized protein</fullName>
    </submittedName>
</protein>
<name>A0ACD4DJH6_9NOCA</name>
<gene>
    <name evidence="1" type="ORF">OED52_06390</name>
</gene>
<evidence type="ECO:0000313" key="2">
    <source>
        <dbReference type="Proteomes" id="UP001156484"/>
    </source>
</evidence>
<organism evidence="1 2">
    <name type="scientific">Rhodococcus sacchari</name>
    <dbReference type="NCBI Taxonomy" id="2962047"/>
    <lineage>
        <taxon>Bacteria</taxon>
        <taxon>Bacillati</taxon>
        <taxon>Actinomycetota</taxon>
        <taxon>Actinomycetes</taxon>
        <taxon>Mycobacteriales</taxon>
        <taxon>Nocardiaceae</taxon>
        <taxon>Rhodococcus</taxon>
    </lineage>
</organism>
<reference evidence="1" key="1">
    <citation type="submission" date="2022-10" db="EMBL/GenBank/DDBJ databases">
        <title>Rhodococcus ferula Z13 complete genome.</title>
        <authorList>
            <person name="Long X."/>
            <person name="Zang M."/>
        </authorList>
    </citation>
    <scope>NUCLEOTIDE SEQUENCE</scope>
    <source>
        <strain evidence="1">Z13</strain>
    </source>
</reference>
<sequence>MEYVLVTTTFPAAGPRFSSPQRSGNVGDVEPASVPLMAIDLPETGEWK</sequence>